<dbReference type="EMBL" id="JAWLKF010000018">
    <property type="protein sequence ID" value="MDV6305326.1"/>
    <property type="molecule type" value="Genomic_DNA"/>
</dbReference>
<evidence type="ECO:0000313" key="2">
    <source>
        <dbReference type="EMBL" id="MDV6305326.1"/>
    </source>
</evidence>
<gene>
    <name evidence="2" type="ORF">R3P93_22405</name>
</gene>
<evidence type="ECO:0000256" key="1">
    <source>
        <dbReference type="SAM" id="Phobius"/>
    </source>
</evidence>
<comment type="caution">
    <text evidence="2">The sequence shown here is derived from an EMBL/GenBank/DDBJ whole genome shotgun (WGS) entry which is preliminary data.</text>
</comment>
<sequence length="68" mass="7089">MTILNWTLWGLIIASVIGIMAGSGELAYEKFRGCGCAPNQRAIGLLYVSILLGFVAGVANTVVTAAMT</sequence>
<feature type="transmembrane region" description="Helical" evidence="1">
    <location>
        <begin position="6"/>
        <end position="24"/>
    </location>
</feature>
<evidence type="ECO:0000313" key="3">
    <source>
        <dbReference type="Proteomes" id="UP001186104"/>
    </source>
</evidence>
<proteinExistence type="predicted"/>
<keyword evidence="1" id="KW-0472">Membrane</keyword>
<keyword evidence="3" id="KW-1185">Reference proteome</keyword>
<protein>
    <recommendedName>
        <fullName evidence="4">Integral membrane protein</fullName>
    </recommendedName>
</protein>
<feature type="transmembrane region" description="Helical" evidence="1">
    <location>
        <begin position="45"/>
        <end position="67"/>
    </location>
</feature>
<evidence type="ECO:0008006" key="4">
    <source>
        <dbReference type="Google" id="ProtNLM"/>
    </source>
</evidence>
<dbReference type="RefSeq" id="WP_317534136.1">
    <property type="nucleotide sequence ID" value="NZ_JAWLKF010000018.1"/>
</dbReference>
<name>A0ABU4D885_9NOCA</name>
<keyword evidence="1" id="KW-1133">Transmembrane helix</keyword>
<accession>A0ABU4D885</accession>
<keyword evidence="1" id="KW-0812">Transmembrane</keyword>
<organism evidence="2 3">
    <name type="scientific">Rhodococcus cerastii</name>
    <dbReference type="NCBI Taxonomy" id="908616"/>
    <lineage>
        <taxon>Bacteria</taxon>
        <taxon>Bacillati</taxon>
        <taxon>Actinomycetota</taxon>
        <taxon>Actinomycetes</taxon>
        <taxon>Mycobacteriales</taxon>
        <taxon>Nocardiaceae</taxon>
        <taxon>Rhodococcus</taxon>
    </lineage>
</organism>
<reference evidence="2 3" key="1">
    <citation type="submission" date="2023-10" db="EMBL/GenBank/DDBJ databases">
        <title>Development of a sustainable strategy for remediation of hydrocarbon-contaminated territories based on the waste exchange concept.</title>
        <authorList>
            <person name="Krivoruchko A."/>
        </authorList>
    </citation>
    <scope>NUCLEOTIDE SEQUENCE [LARGE SCALE GENOMIC DNA]</scope>
    <source>
        <strain evidence="2 3">IEGM 1327</strain>
    </source>
</reference>
<dbReference type="Proteomes" id="UP001186104">
    <property type="component" value="Unassembled WGS sequence"/>
</dbReference>